<proteinExistence type="predicted"/>
<organism evidence="1 2">
    <name type="scientific">Aspergillus aculeatinus CBS 121060</name>
    <dbReference type="NCBI Taxonomy" id="1448322"/>
    <lineage>
        <taxon>Eukaryota</taxon>
        <taxon>Fungi</taxon>
        <taxon>Dikarya</taxon>
        <taxon>Ascomycota</taxon>
        <taxon>Pezizomycotina</taxon>
        <taxon>Eurotiomycetes</taxon>
        <taxon>Eurotiomycetidae</taxon>
        <taxon>Eurotiales</taxon>
        <taxon>Aspergillaceae</taxon>
        <taxon>Aspergillus</taxon>
        <taxon>Aspergillus subgen. Circumdati</taxon>
    </lineage>
</organism>
<dbReference type="EMBL" id="KZ824956">
    <property type="protein sequence ID" value="RAH70084.1"/>
    <property type="molecule type" value="Genomic_DNA"/>
</dbReference>
<protein>
    <submittedName>
        <fullName evidence="1">Uncharacterized protein</fullName>
    </submittedName>
</protein>
<keyword evidence="2" id="KW-1185">Reference proteome</keyword>
<evidence type="ECO:0000313" key="1">
    <source>
        <dbReference type="EMBL" id="RAH70084.1"/>
    </source>
</evidence>
<dbReference type="Proteomes" id="UP000249661">
    <property type="component" value="Unassembled WGS sequence"/>
</dbReference>
<accession>A0ACD1H8V4</accession>
<evidence type="ECO:0000313" key="2">
    <source>
        <dbReference type="Proteomes" id="UP000249661"/>
    </source>
</evidence>
<sequence>MKLSAALLSILVVLTSALTISPTSTGNNDSAIECGDLGVMVIPAADLPEGVLPSDVRKCREHPLGRNRYLESASLAPLDPVDVQALTGNTASGGARSEPKHLNTSEPQACYRDAPYGCSKGYCWKVCGSNGEWCWTAKGGGAGACVLREAYHILLFNSRLSLPIIMGASTEIHPAFFRLPVELRLQIYALSLNRAVPPHSLLRVCRQVRAEALSVVLRKRRFFERLDHLVTWLQQSPAHLLPLVRSIHVNCIVGSALFAAPAPKPSTLWQEMYRSIVSTAPTRSPAPVGPLPASVVAEALAALSGVRDFGIFVMQNIARPSSPPFLADQRLLLTTLGTRMPQIQKLELDIDFVSLDVLRWFAAELHHLTISGYAAAADNNNNDDDKATDTIAIFRDLRHLQSLTLLNEMNTLLARVVDKDASRLAPLVAVTPEVVREMHPLQGFAITSLHDQHFESHFLTAAMIRALLHTHADTLLKLEIWSDGQVTDEVAVELTKLLPRLAQLRTLRLHFRYSQALGLNLQDFVLPTVETVDLQCEKC</sequence>
<reference evidence="1" key="1">
    <citation type="submission" date="2018-02" db="EMBL/GenBank/DDBJ databases">
        <title>The genomes of Aspergillus section Nigri reveals drivers in fungal speciation.</title>
        <authorList>
            <consortium name="DOE Joint Genome Institute"/>
            <person name="Vesth T.C."/>
            <person name="Nybo J."/>
            <person name="Theobald S."/>
            <person name="Brandl J."/>
            <person name="Frisvad J.C."/>
            <person name="Nielsen K.F."/>
            <person name="Lyhne E.K."/>
            <person name="Kogle M.E."/>
            <person name="Kuo A."/>
            <person name="Riley R."/>
            <person name="Clum A."/>
            <person name="Nolan M."/>
            <person name="Lipzen A."/>
            <person name="Salamov A."/>
            <person name="Henrissat B."/>
            <person name="Wiebenga A."/>
            <person name="De vries R.P."/>
            <person name="Grigoriev I.V."/>
            <person name="Mortensen U.H."/>
            <person name="Andersen M.R."/>
            <person name="Baker S.E."/>
        </authorList>
    </citation>
    <scope>NUCLEOTIDE SEQUENCE</scope>
    <source>
        <strain evidence="1">CBS 121060</strain>
    </source>
</reference>
<gene>
    <name evidence="1" type="ORF">BO66DRAFT_428783</name>
</gene>
<name>A0ACD1H8V4_9EURO</name>